<gene>
    <name evidence="2" type="ordered locus">Celal_3102</name>
</gene>
<dbReference type="Pfam" id="PF04993">
    <property type="entry name" value="TfoX_N"/>
    <property type="match status" value="1"/>
</dbReference>
<dbReference type="eggNOG" id="COG3070">
    <property type="taxonomic scope" value="Bacteria"/>
</dbReference>
<dbReference type="EMBL" id="CP002453">
    <property type="protein sequence ID" value="ADV50376.1"/>
    <property type="molecule type" value="Genomic_DNA"/>
</dbReference>
<dbReference type="SUPFAM" id="SSF159894">
    <property type="entry name" value="YgaC/TfoX-N like"/>
    <property type="match status" value="1"/>
</dbReference>
<dbReference type="AlphaFoldDB" id="E6X434"/>
<keyword evidence="3" id="KW-1185">Reference proteome</keyword>
<organism evidence="2 3">
    <name type="scientific">Cellulophaga algicola (strain DSM 14237 / IC166 / ACAM 630)</name>
    <dbReference type="NCBI Taxonomy" id="688270"/>
    <lineage>
        <taxon>Bacteria</taxon>
        <taxon>Pseudomonadati</taxon>
        <taxon>Bacteroidota</taxon>
        <taxon>Flavobacteriia</taxon>
        <taxon>Flavobacteriales</taxon>
        <taxon>Flavobacteriaceae</taxon>
        <taxon>Cellulophaga</taxon>
    </lineage>
</organism>
<accession>E6X434</accession>
<evidence type="ECO:0000313" key="2">
    <source>
        <dbReference type="EMBL" id="ADV50376.1"/>
    </source>
</evidence>
<feature type="domain" description="TfoX N-terminal" evidence="1">
    <location>
        <begin position="25"/>
        <end position="108"/>
    </location>
</feature>
<protein>
    <recommendedName>
        <fullName evidence="1">TfoX N-terminal domain-containing protein</fullName>
    </recommendedName>
</protein>
<proteinExistence type="predicted"/>
<evidence type="ECO:0000259" key="1">
    <source>
        <dbReference type="Pfam" id="PF04993"/>
    </source>
</evidence>
<dbReference type="STRING" id="688270.Celal_3102"/>
<dbReference type="RefSeq" id="WP_013551839.1">
    <property type="nucleotide sequence ID" value="NC_014934.1"/>
</dbReference>
<sequence length="112" mass="13085">MAYNEYLSKRIEASFAYFPKEISSEIIPKRMFGGIAFLYKGKMTIGVIKQDLMVRVLSSKMEDILKKEYVRPMDFTKKPIKEFIYVSSNGIKTEEELQFYIELGLEHALTKI</sequence>
<name>E6X434_CELAD</name>
<dbReference type="HOGENOM" id="CLU_136016_1_0_10"/>
<dbReference type="KEGG" id="cao:Celal_3102"/>
<dbReference type="InterPro" id="IPR007076">
    <property type="entry name" value="TfoX_N"/>
</dbReference>
<dbReference type="Gene3D" id="3.30.1460.30">
    <property type="entry name" value="YgaC/TfoX-N like chaperone"/>
    <property type="match status" value="1"/>
</dbReference>
<evidence type="ECO:0000313" key="3">
    <source>
        <dbReference type="Proteomes" id="UP000008634"/>
    </source>
</evidence>
<dbReference type="Proteomes" id="UP000008634">
    <property type="component" value="Chromosome"/>
</dbReference>
<dbReference type="OrthoDB" id="214902at2"/>
<reference evidence="2 3" key="1">
    <citation type="journal article" date="2010" name="Stand. Genomic Sci.">
        <title>Complete genome sequence of Cellulophaga algicola type strain (IC166).</title>
        <authorList>
            <person name="Abt B."/>
            <person name="Lu M."/>
            <person name="Misra M."/>
            <person name="Han C."/>
            <person name="Nolan M."/>
            <person name="Lucas S."/>
            <person name="Hammon N."/>
            <person name="Deshpande S."/>
            <person name="Cheng J.F."/>
            <person name="Tapia R."/>
            <person name="Goodwin L."/>
            <person name="Pitluck S."/>
            <person name="Liolios K."/>
            <person name="Pagani I."/>
            <person name="Ivanova N."/>
            <person name="Mavromatis K."/>
            <person name="Ovchinikova G."/>
            <person name="Pati A."/>
            <person name="Chen A."/>
            <person name="Palaniappan K."/>
            <person name="Land M."/>
            <person name="Hauser L."/>
            <person name="Chang Y.J."/>
            <person name="Jeffries C.D."/>
            <person name="Detter J.C."/>
            <person name="Brambilla E."/>
            <person name="Rohde M."/>
            <person name="Tindall B.J."/>
            <person name="Goker M."/>
            <person name="Woyke T."/>
            <person name="Bristow J."/>
            <person name="Eisen J.A."/>
            <person name="Markowitz V."/>
            <person name="Hugenholtz P."/>
            <person name="Kyrpides N.C."/>
            <person name="Klenk H.P."/>
            <person name="Lapidus A."/>
        </authorList>
    </citation>
    <scope>NUCLEOTIDE SEQUENCE [LARGE SCALE GENOMIC DNA]</scope>
    <source>
        <strain evidence="3">DSM 14237 / IC166 / ACAM 630</strain>
    </source>
</reference>